<dbReference type="Pfam" id="PF00989">
    <property type="entry name" value="PAS"/>
    <property type="match status" value="1"/>
</dbReference>
<evidence type="ECO:0000256" key="3">
    <source>
        <dbReference type="ARBA" id="ARBA00022553"/>
    </source>
</evidence>
<reference evidence="9 10" key="1">
    <citation type="submission" date="2019-09" db="EMBL/GenBank/DDBJ databases">
        <title>Draft genome sequence of Ginsengibacter sp. BR5-29.</title>
        <authorList>
            <person name="Im W.-T."/>
        </authorList>
    </citation>
    <scope>NUCLEOTIDE SEQUENCE [LARGE SCALE GENOMIC DNA]</scope>
    <source>
        <strain evidence="9 10">BR5-29</strain>
    </source>
</reference>
<dbReference type="PROSITE" id="PS50113">
    <property type="entry name" value="PAC"/>
    <property type="match status" value="2"/>
</dbReference>
<dbReference type="InterPro" id="IPR003661">
    <property type="entry name" value="HisK_dim/P_dom"/>
</dbReference>
<dbReference type="CDD" id="cd00130">
    <property type="entry name" value="PAS"/>
    <property type="match status" value="2"/>
</dbReference>
<dbReference type="InterPro" id="IPR036097">
    <property type="entry name" value="HisK_dim/P_sf"/>
</dbReference>
<feature type="domain" description="PAS" evidence="7">
    <location>
        <begin position="130"/>
        <end position="199"/>
    </location>
</feature>
<dbReference type="EMBL" id="VYQF01000010">
    <property type="protein sequence ID" value="KAA9035894.1"/>
    <property type="molecule type" value="Genomic_DNA"/>
</dbReference>
<evidence type="ECO:0000259" key="6">
    <source>
        <dbReference type="PROSITE" id="PS50109"/>
    </source>
</evidence>
<name>A0A5J5ICJ6_9BACT</name>
<dbReference type="InterPro" id="IPR000014">
    <property type="entry name" value="PAS"/>
</dbReference>
<dbReference type="PROSITE" id="PS50112">
    <property type="entry name" value="PAS"/>
    <property type="match status" value="2"/>
</dbReference>
<dbReference type="Pfam" id="PF00512">
    <property type="entry name" value="HisKA"/>
    <property type="match status" value="1"/>
</dbReference>
<dbReference type="SUPFAM" id="SSF47384">
    <property type="entry name" value="Homodimeric domain of signal transducing histidine kinase"/>
    <property type="match status" value="1"/>
</dbReference>
<dbReference type="GO" id="GO:0005886">
    <property type="term" value="C:plasma membrane"/>
    <property type="evidence" value="ECO:0007669"/>
    <property type="project" value="TreeGrafter"/>
</dbReference>
<feature type="domain" description="Histidine kinase" evidence="6">
    <location>
        <begin position="273"/>
        <end position="486"/>
    </location>
</feature>
<keyword evidence="10" id="KW-1185">Reference proteome</keyword>
<evidence type="ECO:0000256" key="2">
    <source>
        <dbReference type="ARBA" id="ARBA00012438"/>
    </source>
</evidence>
<keyword evidence="4" id="KW-0808">Transferase</keyword>
<evidence type="ECO:0000259" key="8">
    <source>
        <dbReference type="PROSITE" id="PS50113"/>
    </source>
</evidence>
<proteinExistence type="predicted"/>
<dbReference type="InterPro" id="IPR004358">
    <property type="entry name" value="Sig_transdc_His_kin-like_C"/>
</dbReference>
<dbReference type="CDD" id="cd00075">
    <property type="entry name" value="HATPase"/>
    <property type="match status" value="1"/>
</dbReference>
<dbReference type="SUPFAM" id="SSF55785">
    <property type="entry name" value="PYP-like sensor domain (PAS domain)"/>
    <property type="match status" value="2"/>
</dbReference>
<dbReference type="Gene3D" id="3.30.450.20">
    <property type="entry name" value="PAS domain"/>
    <property type="match status" value="2"/>
</dbReference>
<dbReference type="GO" id="GO:0006355">
    <property type="term" value="P:regulation of DNA-templated transcription"/>
    <property type="evidence" value="ECO:0007669"/>
    <property type="project" value="InterPro"/>
</dbReference>
<dbReference type="PROSITE" id="PS50109">
    <property type="entry name" value="HIS_KIN"/>
    <property type="match status" value="1"/>
</dbReference>
<comment type="caution">
    <text evidence="9">The sequence shown here is derived from an EMBL/GenBank/DDBJ whole genome shotgun (WGS) entry which is preliminary data.</text>
</comment>
<dbReference type="SMART" id="SM00091">
    <property type="entry name" value="PAS"/>
    <property type="match status" value="2"/>
</dbReference>
<sequence>MKKENSVEVTTLSAIVQSSTDAIIGESFDGTITSWNEAAEKIFGYTANEAIGNSIFIIIPQELSDEEINIINQVKNGKRIEQYETLYKTKENWKILIALTISPLKNETGKIIGISKIARDIPEQKEAFVKQAILASIVDSSDDAIVSKTLNGIITSWNNAAQKMFGYSEEEAIGKHISLIIPRDRLHEETIIIENIRNGIKMEHFETIRVAKNGREINISLAVSPIRDKSGQIIGASKIARDITEKIEAEKQRQLYIKRLQELNDYKDDFMAMASHELKTPLTVIKANLQILEHKMGHDSNLNFVHHTLKQVNKLSDLITNLLDITKIQAGKLELNFAEFDINTLLRDIIENIQQTTSQHKIIFKEAKQPMLTNGDEERIGQVIVNILTNAIKYSPGSTDIFVEAYKKNNNIIVSIQDNGIGIEQTDLENIFTRFYRASGIASTFAGSGIGLYISSEIVKKHGGEIWADSEPDKGSVFYFSLPVKS</sequence>
<dbReference type="Gene3D" id="1.10.287.130">
    <property type="match status" value="1"/>
</dbReference>
<organism evidence="9 10">
    <name type="scientific">Ginsengibacter hankyongi</name>
    <dbReference type="NCBI Taxonomy" id="2607284"/>
    <lineage>
        <taxon>Bacteria</taxon>
        <taxon>Pseudomonadati</taxon>
        <taxon>Bacteroidota</taxon>
        <taxon>Chitinophagia</taxon>
        <taxon>Chitinophagales</taxon>
        <taxon>Chitinophagaceae</taxon>
        <taxon>Ginsengibacter</taxon>
    </lineage>
</organism>
<dbReference type="Proteomes" id="UP000326903">
    <property type="component" value="Unassembled WGS sequence"/>
</dbReference>
<keyword evidence="3" id="KW-0597">Phosphoprotein</keyword>
<dbReference type="InterPro" id="IPR005467">
    <property type="entry name" value="His_kinase_dom"/>
</dbReference>
<dbReference type="GO" id="GO:0000155">
    <property type="term" value="F:phosphorelay sensor kinase activity"/>
    <property type="evidence" value="ECO:0007669"/>
    <property type="project" value="InterPro"/>
</dbReference>
<dbReference type="SMART" id="SM00387">
    <property type="entry name" value="HATPase_c"/>
    <property type="match status" value="1"/>
</dbReference>
<evidence type="ECO:0000259" key="7">
    <source>
        <dbReference type="PROSITE" id="PS50112"/>
    </source>
</evidence>
<gene>
    <name evidence="9" type="ORF">FW778_20305</name>
</gene>
<keyword evidence="5" id="KW-0418">Kinase</keyword>
<dbReference type="SMART" id="SM00086">
    <property type="entry name" value="PAC"/>
    <property type="match status" value="2"/>
</dbReference>
<accession>A0A5J5ICJ6</accession>
<dbReference type="GO" id="GO:0009927">
    <property type="term" value="F:histidine phosphotransfer kinase activity"/>
    <property type="evidence" value="ECO:0007669"/>
    <property type="project" value="TreeGrafter"/>
</dbReference>
<feature type="domain" description="PAC" evidence="8">
    <location>
        <begin position="81"/>
        <end position="133"/>
    </location>
</feature>
<dbReference type="NCBIfam" id="TIGR00229">
    <property type="entry name" value="sensory_box"/>
    <property type="match status" value="2"/>
</dbReference>
<dbReference type="SUPFAM" id="SSF55874">
    <property type="entry name" value="ATPase domain of HSP90 chaperone/DNA topoisomerase II/histidine kinase"/>
    <property type="match status" value="1"/>
</dbReference>
<dbReference type="InterPro" id="IPR001610">
    <property type="entry name" value="PAC"/>
</dbReference>
<feature type="domain" description="PAS" evidence="7">
    <location>
        <begin position="8"/>
        <end position="78"/>
    </location>
</feature>
<dbReference type="EC" id="2.7.13.3" evidence="2"/>
<evidence type="ECO:0000313" key="10">
    <source>
        <dbReference type="Proteomes" id="UP000326903"/>
    </source>
</evidence>
<dbReference type="PANTHER" id="PTHR43047:SF72">
    <property type="entry name" value="OSMOSENSING HISTIDINE PROTEIN KINASE SLN1"/>
    <property type="match status" value="1"/>
</dbReference>
<dbReference type="AlphaFoldDB" id="A0A5J5ICJ6"/>
<dbReference type="InterPro" id="IPR013767">
    <property type="entry name" value="PAS_fold"/>
</dbReference>
<dbReference type="Pfam" id="PF02518">
    <property type="entry name" value="HATPase_c"/>
    <property type="match status" value="1"/>
</dbReference>
<dbReference type="PRINTS" id="PR00344">
    <property type="entry name" value="BCTRLSENSOR"/>
</dbReference>
<feature type="domain" description="PAC" evidence="8">
    <location>
        <begin position="203"/>
        <end position="255"/>
    </location>
</feature>
<dbReference type="Gene3D" id="3.30.565.10">
    <property type="entry name" value="Histidine kinase-like ATPase, C-terminal domain"/>
    <property type="match status" value="1"/>
</dbReference>
<dbReference type="CDD" id="cd00082">
    <property type="entry name" value="HisKA"/>
    <property type="match status" value="1"/>
</dbReference>
<evidence type="ECO:0000256" key="5">
    <source>
        <dbReference type="ARBA" id="ARBA00022777"/>
    </source>
</evidence>
<dbReference type="PANTHER" id="PTHR43047">
    <property type="entry name" value="TWO-COMPONENT HISTIDINE PROTEIN KINASE"/>
    <property type="match status" value="1"/>
</dbReference>
<dbReference type="InterPro" id="IPR036890">
    <property type="entry name" value="HATPase_C_sf"/>
</dbReference>
<evidence type="ECO:0000256" key="4">
    <source>
        <dbReference type="ARBA" id="ARBA00022679"/>
    </source>
</evidence>
<evidence type="ECO:0000313" key="9">
    <source>
        <dbReference type="EMBL" id="KAA9035894.1"/>
    </source>
</evidence>
<dbReference type="Pfam" id="PF13426">
    <property type="entry name" value="PAS_9"/>
    <property type="match status" value="1"/>
</dbReference>
<dbReference type="InterPro" id="IPR000700">
    <property type="entry name" value="PAS-assoc_C"/>
</dbReference>
<dbReference type="FunFam" id="3.30.565.10:FF:000006">
    <property type="entry name" value="Sensor histidine kinase WalK"/>
    <property type="match status" value="1"/>
</dbReference>
<evidence type="ECO:0000256" key="1">
    <source>
        <dbReference type="ARBA" id="ARBA00000085"/>
    </source>
</evidence>
<dbReference type="RefSeq" id="WP_150416721.1">
    <property type="nucleotide sequence ID" value="NZ_VYQF01000010.1"/>
</dbReference>
<dbReference type="SMART" id="SM00388">
    <property type="entry name" value="HisKA"/>
    <property type="match status" value="1"/>
</dbReference>
<protein>
    <recommendedName>
        <fullName evidence="2">histidine kinase</fullName>
        <ecNumber evidence="2">2.7.13.3</ecNumber>
    </recommendedName>
</protein>
<dbReference type="InterPro" id="IPR035965">
    <property type="entry name" value="PAS-like_dom_sf"/>
</dbReference>
<dbReference type="InterPro" id="IPR003594">
    <property type="entry name" value="HATPase_dom"/>
</dbReference>
<comment type="catalytic activity">
    <reaction evidence="1">
        <text>ATP + protein L-histidine = ADP + protein N-phospho-L-histidine.</text>
        <dbReference type="EC" id="2.7.13.3"/>
    </reaction>
</comment>